<feature type="transmembrane region" description="Helical" evidence="7">
    <location>
        <begin position="231"/>
        <end position="251"/>
    </location>
</feature>
<keyword evidence="4 7" id="KW-0472">Membrane</keyword>
<evidence type="ECO:0000313" key="9">
    <source>
        <dbReference type="EMBL" id="KAK9413404.1"/>
    </source>
</evidence>
<keyword evidence="3 7" id="KW-1133">Transmembrane helix</keyword>
<feature type="transmembrane region" description="Helical" evidence="7">
    <location>
        <begin position="198"/>
        <end position="219"/>
    </location>
</feature>
<evidence type="ECO:0000256" key="5">
    <source>
        <dbReference type="ARBA" id="ARBA00038359"/>
    </source>
</evidence>
<protein>
    <submittedName>
        <fullName evidence="9">Integral membrane protein</fullName>
    </submittedName>
</protein>
<evidence type="ECO:0000256" key="4">
    <source>
        <dbReference type="ARBA" id="ARBA00023136"/>
    </source>
</evidence>
<feature type="region of interest" description="Disordered" evidence="6">
    <location>
        <begin position="343"/>
        <end position="369"/>
    </location>
</feature>
<evidence type="ECO:0000256" key="3">
    <source>
        <dbReference type="ARBA" id="ARBA00022989"/>
    </source>
</evidence>
<evidence type="ECO:0000256" key="7">
    <source>
        <dbReference type="SAM" id="Phobius"/>
    </source>
</evidence>
<dbReference type="InterPro" id="IPR049326">
    <property type="entry name" value="Rhodopsin_dom_fungi"/>
</dbReference>
<feature type="transmembrane region" description="Helical" evidence="7">
    <location>
        <begin position="120"/>
        <end position="141"/>
    </location>
</feature>
<keyword evidence="2 7" id="KW-0812">Transmembrane</keyword>
<gene>
    <name evidence="9" type="ORF">SUNI508_02603</name>
</gene>
<name>A0ABR2UFN1_9PEZI</name>
<dbReference type="Pfam" id="PF20684">
    <property type="entry name" value="Fung_rhodopsin"/>
    <property type="match status" value="1"/>
</dbReference>
<comment type="similarity">
    <text evidence="5">Belongs to the SAT4 family.</text>
</comment>
<keyword evidence="10" id="KW-1185">Reference proteome</keyword>
<sequence length="417" mass="45802">MAIGGEGMYMVSVLWSLTALVLVFLVLRAYTRLVCVASYGIDDHFYAMTCVLVVAYSSTMQVAAEHGYGQSNLDPQTRTDANYWRTIGQTFSLMSTGTSKASVGLFLLRLTVIRWQRIAIWFLIAFMMTAATLATIFTWAACRPFAYTWDDRIEGGQCLNTVPLSMILALSTIGVDLFFAILPWLFIWKLNSPRREKIIIAASLSLGIFAAAAGVKRIMEVKGVRDVPVGVIVWSMTETSATLICIGIPVCRPLWTRMFKTYLAARPSKSSSDQAPQNGNPAQPIGLNTFGGSPMPGAKGVGGAKKKNKASSLFSRLTAASTINRGYDHMTDGQSEQVILDRGAGSKDGSAKDFRASTEIEEQERNETQSRNIKRSWIIGESLSQNEVLCDGPQKEHKEDGIMTTKSYKIQRVDSPV</sequence>
<evidence type="ECO:0000256" key="1">
    <source>
        <dbReference type="ARBA" id="ARBA00004141"/>
    </source>
</evidence>
<dbReference type="PANTHER" id="PTHR33048">
    <property type="entry name" value="PTH11-LIKE INTEGRAL MEMBRANE PROTEIN (AFU_ORTHOLOGUE AFUA_5G11245)"/>
    <property type="match status" value="1"/>
</dbReference>
<reference evidence="9 10" key="1">
    <citation type="journal article" date="2024" name="J. Plant Pathol.">
        <title>Sequence and assembly of the genome of Seiridium unicorne, isolate CBS 538.82, causal agent of cypress canker disease.</title>
        <authorList>
            <person name="Scali E."/>
            <person name="Rocca G.D."/>
            <person name="Danti R."/>
            <person name="Garbelotto M."/>
            <person name="Barberini S."/>
            <person name="Baroncelli R."/>
            <person name="Emiliani G."/>
        </authorList>
    </citation>
    <scope>NUCLEOTIDE SEQUENCE [LARGE SCALE GENOMIC DNA]</scope>
    <source>
        <strain evidence="9 10">BM-138-508</strain>
    </source>
</reference>
<evidence type="ECO:0000259" key="8">
    <source>
        <dbReference type="Pfam" id="PF20684"/>
    </source>
</evidence>
<evidence type="ECO:0000313" key="10">
    <source>
        <dbReference type="Proteomes" id="UP001408356"/>
    </source>
</evidence>
<feature type="transmembrane region" description="Helical" evidence="7">
    <location>
        <begin position="12"/>
        <end position="33"/>
    </location>
</feature>
<feature type="domain" description="Rhodopsin" evidence="8">
    <location>
        <begin position="27"/>
        <end position="256"/>
    </location>
</feature>
<comment type="subcellular location">
    <subcellularLocation>
        <location evidence="1">Membrane</location>
        <topology evidence="1">Multi-pass membrane protein</topology>
    </subcellularLocation>
</comment>
<organism evidence="9 10">
    <name type="scientific">Seiridium unicorne</name>
    <dbReference type="NCBI Taxonomy" id="138068"/>
    <lineage>
        <taxon>Eukaryota</taxon>
        <taxon>Fungi</taxon>
        <taxon>Dikarya</taxon>
        <taxon>Ascomycota</taxon>
        <taxon>Pezizomycotina</taxon>
        <taxon>Sordariomycetes</taxon>
        <taxon>Xylariomycetidae</taxon>
        <taxon>Amphisphaeriales</taxon>
        <taxon>Sporocadaceae</taxon>
        <taxon>Seiridium</taxon>
    </lineage>
</organism>
<dbReference type="EMBL" id="JARVKF010000440">
    <property type="protein sequence ID" value="KAK9413404.1"/>
    <property type="molecule type" value="Genomic_DNA"/>
</dbReference>
<dbReference type="PANTHER" id="PTHR33048:SF93">
    <property type="entry name" value="INTEGRAL MEMBRANE PROTEIN"/>
    <property type="match status" value="1"/>
</dbReference>
<proteinExistence type="inferred from homology"/>
<feature type="compositionally biased region" description="Basic and acidic residues" evidence="6">
    <location>
        <begin position="349"/>
        <end position="368"/>
    </location>
</feature>
<comment type="caution">
    <text evidence="9">The sequence shown here is derived from an EMBL/GenBank/DDBJ whole genome shotgun (WGS) entry which is preliminary data.</text>
</comment>
<evidence type="ECO:0000256" key="2">
    <source>
        <dbReference type="ARBA" id="ARBA00022692"/>
    </source>
</evidence>
<dbReference type="InterPro" id="IPR052337">
    <property type="entry name" value="SAT4-like"/>
</dbReference>
<feature type="transmembrane region" description="Helical" evidence="7">
    <location>
        <begin position="161"/>
        <end position="186"/>
    </location>
</feature>
<feature type="region of interest" description="Disordered" evidence="6">
    <location>
        <begin position="268"/>
        <end position="305"/>
    </location>
</feature>
<feature type="compositionally biased region" description="Polar residues" evidence="6">
    <location>
        <begin position="268"/>
        <end position="281"/>
    </location>
</feature>
<accession>A0ABR2UFN1</accession>
<evidence type="ECO:0000256" key="6">
    <source>
        <dbReference type="SAM" id="MobiDB-lite"/>
    </source>
</evidence>
<dbReference type="Proteomes" id="UP001408356">
    <property type="component" value="Unassembled WGS sequence"/>
</dbReference>